<protein>
    <submittedName>
        <fullName evidence="4">4-hydroxythreonine-4-phosphate dehydrogenase</fullName>
    </submittedName>
</protein>
<dbReference type="GO" id="GO:0016491">
    <property type="term" value="F:oxidoreductase activity"/>
    <property type="evidence" value="ECO:0007669"/>
    <property type="project" value="UniProtKB-KW"/>
</dbReference>
<organism evidence="4 5">
    <name type="scientific">bacterium (Candidatus Ratteibacteria) CG15_BIG_FIL_POST_REV_8_21_14_020_41_12</name>
    <dbReference type="NCBI Taxonomy" id="2014291"/>
    <lineage>
        <taxon>Bacteria</taxon>
        <taxon>Candidatus Ratteibacteria</taxon>
    </lineage>
</organism>
<dbReference type="SUPFAM" id="SSF53659">
    <property type="entry name" value="Isocitrate/Isopropylmalate dehydrogenase-like"/>
    <property type="match status" value="1"/>
</dbReference>
<keyword evidence="3" id="KW-0520">NAD</keyword>
<dbReference type="PANTHER" id="PTHR30004">
    <property type="entry name" value="4-HYDROXYTHREONINE-4-PHOSPHATE DEHYDROGENASE"/>
    <property type="match status" value="1"/>
</dbReference>
<proteinExistence type="predicted"/>
<dbReference type="GO" id="GO:0051287">
    <property type="term" value="F:NAD binding"/>
    <property type="evidence" value="ECO:0007669"/>
    <property type="project" value="InterPro"/>
</dbReference>
<evidence type="ECO:0000313" key="4">
    <source>
        <dbReference type="EMBL" id="PIW34253.1"/>
    </source>
</evidence>
<dbReference type="AlphaFoldDB" id="A0A2M7H0H8"/>
<feature type="non-terminal residue" evidence="4">
    <location>
        <position position="1"/>
    </location>
</feature>
<sequence>VTTHLALQKVPVVLSREKVLEKIRLGYHFLKDDLKIKAPRIGVCGLNPHNGEAGIFGDEEKRIIKPAIAAAGKDGINCIGPVSSDVIFHQAVQQKKYDLVVAMYHDQGLIPLKTLYFREGVNITIGLPIIRTSPDHGTAFDIAYQGKADSTSMKEAIKYAARLVVAKRNKNSP</sequence>
<dbReference type="PANTHER" id="PTHR30004:SF6">
    <property type="entry name" value="D-THREONATE 4-PHOSPHATE DEHYDROGENASE"/>
    <property type="match status" value="1"/>
</dbReference>
<comment type="caution">
    <text evidence="4">The sequence shown here is derived from an EMBL/GenBank/DDBJ whole genome shotgun (WGS) entry which is preliminary data.</text>
</comment>
<dbReference type="Gene3D" id="3.40.718.10">
    <property type="entry name" value="Isopropylmalate Dehydrogenase"/>
    <property type="match status" value="1"/>
</dbReference>
<accession>A0A2M7H0H8</accession>
<dbReference type="Pfam" id="PF04166">
    <property type="entry name" value="PdxA"/>
    <property type="match status" value="1"/>
</dbReference>
<evidence type="ECO:0000256" key="2">
    <source>
        <dbReference type="ARBA" id="ARBA00023002"/>
    </source>
</evidence>
<keyword evidence="1" id="KW-0479">Metal-binding</keyword>
<gene>
    <name evidence="4" type="ORF">COW28_00230</name>
</gene>
<keyword evidence="2" id="KW-0560">Oxidoreductase</keyword>
<dbReference type="Proteomes" id="UP000230025">
    <property type="component" value="Unassembled WGS sequence"/>
</dbReference>
<evidence type="ECO:0000256" key="3">
    <source>
        <dbReference type="ARBA" id="ARBA00023027"/>
    </source>
</evidence>
<dbReference type="EMBL" id="PFFY01000012">
    <property type="protein sequence ID" value="PIW34253.1"/>
    <property type="molecule type" value="Genomic_DNA"/>
</dbReference>
<dbReference type="GO" id="GO:0046872">
    <property type="term" value="F:metal ion binding"/>
    <property type="evidence" value="ECO:0007669"/>
    <property type="project" value="UniProtKB-KW"/>
</dbReference>
<name>A0A2M7H0H8_9BACT</name>
<dbReference type="InterPro" id="IPR005255">
    <property type="entry name" value="PdxA_fam"/>
</dbReference>
<evidence type="ECO:0000256" key="1">
    <source>
        <dbReference type="ARBA" id="ARBA00022723"/>
    </source>
</evidence>
<evidence type="ECO:0000313" key="5">
    <source>
        <dbReference type="Proteomes" id="UP000230025"/>
    </source>
</evidence>
<reference evidence="5" key="1">
    <citation type="submission" date="2017-09" db="EMBL/GenBank/DDBJ databases">
        <title>Depth-based differentiation of microbial function through sediment-hosted aquifers and enrichment of novel symbionts in the deep terrestrial subsurface.</title>
        <authorList>
            <person name="Probst A.J."/>
            <person name="Ladd B."/>
            <person name="Jarett J.K."/>
            <person name="Geller-Mcgrath D.E."/>
            <person name="Sieber C.M.K."/>
            <person name="Emerson J.B."/>
            <person name="Anantharaman K."/>
            <person name="Thomas B.C."/>
            <person name="Malmstrom R."/>
            <person name="Stieglmeier M."/>
            <person name="Klingl A."/>
            <person name="Woyke T."/>
            <person name="Ryan C.M."/>
            <person name="Banfield J.F."/>
        </authorList>
    </citation>
    <scope>NUCLEOTIDE SEQUENCE [LARGE SCALE GENOMIC DNA]</scope>
</reference>